<feature type="domain" description="Response regulatory" evidence="6">
    <location>
        <begin position="6"/>
        <end position="120"/>
    </location>
</feature>
<feature type="modified residue" description="4-aspartylphosphate" evidence="4">
    <location>
        <position position="55"/>
    </location>
</feature>
<keyword evidence="2" id="KW-0902">Two-component regulatory system</keyword>
<dbReference type="InterPro" id="IPR036388">
    <property type="entry name" value="WH-like_DNA-bd_sf"/>
</dbReference>
<dbReference type="CDD" id="cd00383">
    <property type="entry name" value="trans_reg_C"/>
    <property type="match status" value="1"/>
</dbReference>
<keyword evidence="3 5" id="KW-0238">DNA-binding</keyword>
<reference evidence="9" key="1">
    <citation type="submission" date="2020-04" db="EMBL/GenBank/DDBJ databases">
        <authorList>
            <person name="Kittiwongwattana C."/>
        </authorList>
    </citation>
    <scope>NUCLEOTIDE SEQUENCE [LARGE SCALE GENOMIC DNA]</scope>
    <source>
        <strain evidence="9">1310</strain>
    </source>
</reference>
<evidence type="ECO:0000313" key="9">
    <source>
        <dbReference type="Proteomes" id="UP000502421"/>
    </source>
</evidence>
<dbReference type="Gene3D" id="6.10.250.690">
    <property type="match status" value="1"/>
</dbReference>
<dbReference type="CDD" id="cd17574">
    <property type="entry name" value="REC_OmpR"/>
    <property type="match status" value="1"/>
</dbReference>
<dbReference type="Pfam" id="PF00486">
    <property type="entry name" value="Trans_reg_C"/>
    <property type="match status" value="1"/>
</dbReference>
<dbReference type="RefSeq" id="WP_168805767.1">
    <property type="nucleotide sequence ID" value="NZ_CP051205.1"/>
</dbReference>
<dbReference type="InterPro" id="IPR001789">
    <property type="entry name" value="Sig_transdc_resp-reg_receiver"/>
</dbReference>
<dbReference type="GO" id="GO:0000976">
    <property type="term" value="F:transcription cis-regulatory region binding"/>
    <property type="evidence" value="ECO:0007669"/>
    <property type="project" value="TreeGrafter"/>
</dbReference>
<evidence type="ECO:0000259" key="6">
    <source>
        <dbReference type="PROSITE" id="PS50110"/>
    </source>
</evidence>
<dbReference type="Pfam" id="PF00072">
    <property type="entry name" value="Response_reg"/>
    <property type="match status" value="1"/>
</dbReference>
<keyword evidence="1 4" id="KW-0597">Phosphoprotein</keyword>
<dbReference type="Proteomes" id="UP000502421">
    <property type="component" value="Chromosome"/>
</dbReference>
<dbReference type="InterPro" id="IPR001867">
    <property type="entry name" value="OmpR/PhoB-type_DNA-bd"/>
</dbReference>
<dbReference type="GO" id="GO:0005829">
    <property type="term" value="C:cytosol"/>
    <property type="evidence" value="ECO:0007669"/>
    <property type="project" value="TreeGrafter"/>
</dbReference>
<dbReference type="GO" id="GO:0000156">
    <property type="term" value="F:phosphorelay response regulator activity"/>
    <property type="evidence" value="ECO:0007669"/>
    <property type="project" value="TreeGrafter"/>
</dbReference>
<proteinExistence type="predicted"/>
<evidence type="ECO:0000256" key="4">
    <source>
        <dbReference type="PROSITE-ProRule" id="PRU00169"/>
    </source>
</evidence>
<dbReference type="PROSITE" id="PS50110">
    <property type="entry name" value="RESPONSE_REGULATORY"/>
    <property type="match status" value="1"/>
</dbReference>
<gene>
    <name evidence="8" type="ORF">HF329_17510</name>
</gene>
<name>A0AAE7D7P1_9BACT</name>
<evidence type="ECO:0000256" key="5">
    <source>
        <dbReference type="PROSITE-ProRule" id="PRU01091"/>
    </source>
</evidence>
<evidence type="ECO:0000313" key="8">
    <source>
        <dbReference type="EMBL" id="QJB33015.1"/>
    </source>
</evidence>
<dbReference type="PANTHER" id="PTHR48111">
    <property type="entry name" value="REGULATOR OF RPOS"/>
    <property type="match status" value="1"/>
</dbReference>
<dbReference type="SUPFAM" id="SSF46894">
    <property type="entry name" value="C-terminal effector domain of the bipartite response regulators"/>
    <property type="match status" value="1"/>
</dbReference>
<dbReference type="InterPro" id="IPR039420">
    <property type="entry name" value="WalR-like"/>
</dbReference>
<evidence type="ECO:0000259" key="7">
    <source>
        <dbReference type="PROSITE" id="PS51755"/>
    </source>
</evidence>
<dbReference type="GO" id="GO:0006355">
    <property type="term" value="P:regulation of DNA-templated transcription"/>
    <property type="evidence" value="ECO:0007669"/>
    <property type="project" value="InterPro"/>
</dbReference>
<dbReference type="SMART" id="SM00448">
    <property type="entry name" value="REC"/>
    <property type="match status" value="1"/>
</dbReference>
<evidence type="ECO:0000256" key="1">
    <source>
        <dbReference type="ARBA" id="ARBA00022553"/>
    </source>
</evidence>
<dbReference type="Gene3D" id="3.40.50.2300">
    <property type="match status" value="1"/>
</dbReference>
<dbReference type="SUPFAM" id="SSF52172">
    <property type="entry name" value="CheY-like"/>
    <property type="match status" value="1"/>
</dbReference>
<dbReference type="InterPro" id="IPR016032">
    <property type="entry name" value="Sig_transdc_resp-reg_C-effctor"/>
</dbReference>
<dbReference type="PANTHER" id="PTHR48111:SF40">
    <property type="entry name" value="PHOSPHATE REGULON TRANSCRIPTIONAL REGULATORY PROTEIN PHOB"/>
    <property type="match status" value="1"/>
</dbReference>
<organism evidence="8 9">
    <name type="scientific">Chitinophaga oryzae</name>
    <dbReference type="NCBI Taxonomy" id="2725414"/>
    <lineage>
        <taxon>Bacteria</taxon>
        <taxon>Pseudomonadati</taxon>
        <taxon>Bacteroidota</taxon>
        <taxon>Chitinophagia</taxon>
        <taxon>Chitinophagales</taxon>
        <taxon>Chitinophagaceae</taxon>
        <taxon>Chitinophaga</taxon>
    </lineage>
</organism>
<evidence type="ECO:0000256" key="2">
    <source>
        <dbReference type="ARBA" id="ARBA00023012"/>
    </source>
</evidence>
<dbReference type="GO" id="GO:0032993">
    <property type="term" value="C:protein-DNA complex"/>
    <property type="evidence" value="ECO:0007669"/>
    <property type="project" value="TreeGrafter"/>
</dbReference>
<dbReference type="EMBL" id="CP051205">
    <property type="protein sequence ID" value="QJB33015.1"/>
    <property type="molecule type" value="Genomic_DNA"/>
</dbReference>
<feature type="domain" description="OmpR/PhoB-type" evidence="7">
    <location>
        <begin position="133"/>
        <end position="230"/>
    </location>
</feature>
<dbReference type="Gene3D" id="1.10.10.10">
    <property type="entry name" value="Winged helix-like DNA-binding domain superfamily/Winged helix DNA-binding domain"/>
    <property type="match status" value="1"/>
</dbReference>
<evidence type="ECO:0000256" key="3">
    <source>
        <dbReference type="ARBA" id="ARBA00023125"/>
    </source>
</evidence>
<dbReference type="KEGG" id="coy:HF329_17510"/>
<protein>
    <submittedName>
        <fullName evidence="8">Response regulator transcription factor</fullName>
    </submittedName>
</protein>
<dbReference type="InterPro" id="IPR011006">
    <property type="entry name" value="CheY-like_superfamily"/>
</dbReference>
<sequence>MKQQIRLLLVEDETILAGVVKETLEMKGFEVIYAADGQEGWQLYKQHGPDVCVIDVMMPRKDGLTLVQDIRAIDTHTPLIFLTAKSEVQDVLKGFHAGADDYIKKPFSMEELILRIHALLKRTLAPATPPSHQQQIRLGGYVFDYPRQELHYNGETRRLSQREADLLKMLADNVNNITPRKDMLLSIWGDDSFFNARNMDVYITRMRKYLQQDENIQIVNIRGRGFKLLA</sequence>
<accession>A0AAE7D7P1</accession>
<dbReference type="SMART" id="SM00862">
    <property type="entry name" value="Trans_reg_C"/>
    <property type="match status" value="1"/>
</dbReference>
<dbReference type="PROSITE" id="PS51755">
    <property type="entry name" value="OMPR_PHOB"/>
    <property type="match status" value="1"/>
</dbReference>
<dbReference type="AlphaFoldDB" id="A0AAE7D7P1"/>
<feature type="DNA-binding region" description="OmpR/PhoB-type" evidence="5">
    <location>
        <begin position="133"/>
        <end position="230"/>
    </location>
</feature>